<evidence type="ECO:0000256" key="1">
    <source>
        <dbReference type="ARBA" id="ARBA00005043"/>
    </source>
</evidence>
<organism evidence="13 14">
    <name type="scientific">Leptidea sinapis</name>
    <dbReference type="NCBI Taxonomy" id="189913"/>
    <lineage>
        <taxon>Eukaryota</taxon>
        <taxon>Metazoa</taxon>
        <taxon>Ecdysozoa</taxon>
        <taxon>Arthropoda</taxon>
        <taxon>Hexapoda</taxon>
        <taxon>Insecta</taxon>
        <taxon>Pterygota</taxon>
        <taxon>Neoptera</taxon>
        <taxon>Endopterygota</taxon>
        <taxon>Lepidoptera</taxon>
        <taxon>Glossata</taxon>
        <taxon>Ditrysia</taxon>
        <taxon>Papilionoidea</taxon>
        <taxon>Pieridae</taxon>
        <taxon>Dismorphiinae</taxon>
        <taxon>Leptidea</taxon>
    </lineage>
</organism>
<reference evidence="13 14" key="1">
    <citation type="submission" date="2017-07" db="EMBL/GenBank/DDBJ databases">
        <authorList>
            <person name="Talla V."/>
            <person name="Backstrom N."/>
        </authorList>
    </citation>
    <scope>NUCLEOTIDE SEQUENCE [LARGE SCALE GENOMIC DNA]</scope>
</reference>
<proteinExistence type="inferred from homology"/>
<evidence type="ECO:0000256" key="4">
    <source>
        <dbReference type="ARBA" id="ARBA00022694"/>
    </source>
</evidence>
<dbReference type="GO" id="GO:0005829">
    <property type="term" value="C:cytosol"/>
    <property type="evidence" value="ECO:0007669"/>
    <property type="project" value="TreeGrafter"/>
</dbReference>
<evidence type="ECO:0000256" key="2">
    <source>
        <dbReference type="ARBA" id="ARBA00006086"/>
    </source>
</evidence>
<dbReference type="UniPathway" id="UPA00988"/>
<evidence type="ECO:0000259" key="8">
    <source>
        <dbReference type="Pfam" id="PF04762"/>
    </source>
</evidence>
<dbReference type="InterPro" id="IPR056166">
    <property type="entry name" value="TPR_ELP1"/>
</dbReference>
<dbReference type="GO" id="GO:0000049">
    <property type="term" value="F:tRNA binding"/>
    <property type="evidence" value="ECO:0007669"/>
    <property type="project" value="TreeGrafter"/>
</dbReference>
<dbReference type="Gene3D" id="1.25.40.10">
    <property type="entry name" value="Tetratricopeptide repeat domain"/>
    <property type="match status" value="1"/>
</dbReference>
<dbReference type="Pfam" id="PF04762">
    <property type="entry name" value="Beta-prop_ELP1_1st"/>
    <property type="match status" value="1"/>
</dbReference>
<dbReference type="GO" id="GO:0033588">
    <property type="term" value="C:elongator holoenzyme complex"/>
    <property type="evidence" value="ECO:0007669"/>
    <property type="project" value="InterPro"/>
</dbReference>
<dbReference type="Proteomes" id="UP000324832">
    <property type="component" value="Unassembled WGS sequence"/>
</dbReference>
<gene>
    <name evidence="13" type="ORF">LSINAPIS_LOCUS12621</name>
</gene>
<evidence type="ECO:0000256" key="3">
    <source>
        <dbReference type="ARBA" id="ARBA00022490"/>
    </source>
</evidence>
<dbReference type="InterPro" id="IPR019734">
    <property type="entry name" value="TPR_rpt"/>
</dbReference>
<evidence type="ECO:0000259" key="12">
    <source>
        <dbReference type="Pfam" id="PF23936"/>
    </source>
</evidence>
<evidence type="ECO:0000256" key="5">
    <source>
        <dbReference type="PIRNR" id="PIRNR017233"/>
    </source>
</evidence>
<dbReference type="InterPro" id="IPR056164">
    <property type="entry name" value="Beta-prop_ELP1_1st"/>
</dbReference>
<dbReference type="PANTHER" id="PTHR12747:SF0">
    <property type="entry name" value="ELONGATOR COMPLEX PROTEIN 1"/>
    <property type="match status" value="1"/>
</dbReference>
<sequence>MRNLQVLQITSRKLLAEDISCACYGLQGICTPGHLFLCTDRLLVRCFDHDGAVKWSKNLFEVTSLQNKPIHIQYLSLVDTLIVALTNGDIYGITGNGADFDLLSQEFGANEFITVGWGKKETQFHGSEGKQAAQVKSEFIFDKHAIVKDKVLISWKYHGNMFAVGFTMDGVRRFKVFDKSGRLQYTSEKVPGLESTLAWKPNGNFIATTQRFSNKYVVAFFEKNGLRHREFELPNDENIEVENILWSQDSDILTLVCNDLKDKSTKVFLYTTCNYHWYLKQVLTFSWPSKICKIMWDNDFDKLYSKKLHILFKNGKYYEYFWIWDVNHSAGKCKSDDGVVAVIDGKKLLLSSFRHSTVPPPMANFEIEINEFINAVYFLNEPKFGKDFNSFFICAANKLIFYEQIKKKPLKYILVKVCELQRFEFPLQSYNWYWWKKDTLICVELDKNNTYNLIEYFLYDNHIVLCDNGIEKVNNICMPNAALRLHSHPTIPKVYIHLITGNIMEYSCKQLNMAKDSFPTACSKFYVLMIGELVYFIGLTHKGVLYLQDKAIMNSVSSIFIHTDYFLITSFNSFLLCTKLTNEGIDTLIEYDKKESPDVYKRKIERGAKIVVVVPNSTKTVFQLPRGNLEVIEPRPLSLKIVGENLDSQNYYEAFDLMRKQRINLNLIYDHNPELFIQNIDLFLQSIQNNSWLSLFLTELENKDVTKTMYASNYADNNVNKQSENKINYICDIIRDKLNQSTEKNSKILPILTTYVKKNTINDLENALLVIKDLKAQELDGLKLPVSSDEALKYLLYIVDVNKLFDVALGMYDFDLVLLVANKSQKDPKEYIPMLNELNSMQENYRRYTINKNLKRYDKAVESLIQCGPNKHEELKTFVKYHSLYKDAIRLLPKDDKVYKEICDDFGAFLKLKKHYLEAGVMFERADNINKAVECYKEALEWEPAIKLAQYIPRDEFKVICWDFVHLLKEEKRHKEAIRILEVLNDDETQLINYAVENCEFKSAIRFCLAYDMQHYLESDVLPALLEEYSSVKEIIQTNAETFKRQKERLEVVRKNKLKGLTGRPKVTYHDRDDDLYSDFGSTIGSSTGSSRSHRSSKNRRKHERKVASLKEGSQYEDVALVIALHSLVTASFNLRSYVREINVALISMYKDEEARLLQFLLDSLLREMKEGFNQIWTHNFLIEATKAVVSAEENASDGGSVIRQGIATLAPHLRIAPVIEEIRWKLDID</sequence>
<evidence type="ECO:0000259" key="9">
    <source>
        <dbReference type="Pfam" id="PF23797"/>
    </source>
</evidence>
<name>A0A5E4QWL3_9NEOP</name>
<evidence type="ECO:0000256" key="6">
    <source>
        <dbReference type="PROSITE-ProRule" id="PRU00339"/>
    </source>
</evidence>
<dbReference type="InterPro" id="IPR056169">
    <property type="entry name" value="HB_ELP1"/>
</dbReference>
<dbReference type="Pfam" id="PF23936">
    <property type="entry name" value="HB_ELP1"/>
    <property type="match status" value="1"/>
</dbReference>
<protein>
    <recommendedName>
        <fullName evidence="5">Elongator complex protein 1</fullName>
    </recommendedName>
</protein>
<evidence type="ECO:0000259" key="11">
    <source>
        <dbReference type="Pfam" id="PF23925"/>
    </source>
</evidence>
<comment type="subcellular location">
    <subcellularLocation>
        <location evidence="5">Cytoplasm</location>
    </subcellularLocation>
    <subcellularLocation>
        <location evidence="5">Nucleus</location>
    </subcellularLocation>
</comment>
<comment type="function">
    <text evidence="5">Component of the elongator complex which is required for multiple tRNA modifications, including mcm5U (5-methoxycarbonylmethyl uridine), mcm5s2U (5-methoxycarbonylmethyl-2-thiouridine), and ncm5U (5-carbamoylmethyl uridine). The elongator complex catalyzes formation of carboxymethyluridine in the wobble base at position 34 in tRNAs.</text>
</comment>
<dbReference type="Pfam" id="PF23925">
    <property type="entry name" value="A-sol_ELP1"/>
    <property type="match status" value="1"/>
</dbReference>
<feature type="region of interest" description="Disordered" evidence="7">
    <location>
        <begin position="1085"/>
        <end position="1109"/>
    </location>
</feature>
<dbReference type="InterPro" id="IPR056165">
    <property type="entry name" value="Beta-prop_ELP1_2nd"/>
</dbReference>
<accession>A0A5E4QWL3</accession>
<keyword evidence="4" id="KW-0819">tRNA processing</keyword>
<dbReference type="PANTHER" id="PTHR12747">
    <property type="entry name" value="ELONGATOR COMPLEX PROTEIN 1"/>
    <property type="match status" value="1"/>
</dbReference>
<keyword evidence="5" id="KW-0539">Nucleus</keyword>
<evidence type="ECO:0000259" key="10">
    <source>
        <dbReference type="Pfam" id="PF23878"/>
    </source>
</evidence>
<dbReference type="GO" id="GO:0005634">
    <property type="term" value="C:nucleus"/>
    <property type="evidence" value="ECO:0007669"/>
    <property type="project" value="UniProtKB-SubCell"/>
</dbReference>
<feature type="domain" description="ELP1 N-terminal second beta-propeller" evidence="9">
    <location>
        <begin position="342"/>
        <end position="611"/>
    </location>
</feature>
<dbReference type="InterPro" id="IPR006849">
    <property type="entry name" value="Elp1"/>
</dbReference>
<keyword evidence="14" id="KW-1185">Reference proteome</keyword>
<comment type="pathway">
    <text evidence="1">tRNA modification; 5-methoxycarbonylmethyl-2-thiouridine-tRNA biosynthesis.</text>
</comment>
<dbReference type="SUPFAM" id="SSF69322">
    <property type="entry name" value="Tricorn protease domain 2"/>
    <property type="match status" value="1"/>
</dbReference>
<dbReference type="InterPro" id="IPR011990">
    <property type="entry name" value="TPR-like_helical_dom_sf"/>
</dbReference>
<dbReference type="Pfam" id="PF23878">
    <property type="entry name" value="TPR_ELP1"/>
    <property type="match status" value="1"/>
</dbReference>
<keyword evidence="3 5" id="KW-0963">Cytoplasm</keyword>
<dbReference type="PIRSF" id="PIRSF017233">
    <property type="entry name" value="IKAP"/>
    <property type="match status" value="1"/>
</dbReference>
<feature type="domain" description="ELP1 first N-terminal beta-propeller" evidence="8">
    <location>
        <begin position="100"/>
        <end position="298"/>
    </location>
</feature>
<keyword evidence="6" id="KW-0802">TPR repeat</keyword>
<evidence type="ECO:0000256" key="7">
    <source>
        <dbReference type="SAM" id="MobiDB-lite"/>
    </source>
</evidence>
<feature type="compositionally biased region" description="Basic residues" evidence="7">
    <location>
        <begin position="1092"/>
        <end position="1105"/>
    </location>
</feature>
<dbReference type="PROSITE" id="PS50005">
    <property type="entry name" value="TPR"/>
    <property type="match status" value="1"/>
</dbReference>
<feature type="domain" description="ELP1 three-helical bundle" evidence="12">
    <location>
        <begin position="1017"/>
        <end position="1176"/>
    </location>
</feature>
<evidence type="ECO:0000313" key="14">
    <source>
        <dbReference type="Proteomes" id="UP000324832"/>
    </source>
</evidence>
<feature type="repeat" description="TPR" evidence="6">
    <location>
        <begin position="913"/>
        <end position="946"/>
    </location>
</feature>
<dbReference type="Pfam" id="PF23797">
    <property type="entry name" value="Beta-prop_ELP1_2nd"/>
    <property type="match status" value="1"/>
</dbReference>
<dbReference type="SUPFAM" id="SSF48452">
    <property type="entry name" value="TPR-like"/>
    <property type="match status" value="1"/>
</dbReference>
<feature type="domain" description="ELP1 TPR" evidence="10">
    <location>
        <begin position="845"/>
        <end position="1004"/>
    </location>
</feature>
<feature type="domain" description="ELP1 alpha-solenoid" evidence="11">
    <location>
        <begin position="635"/>
        <end position="838"/>
    </location>
</feature>
<dbReference type="AlphaFoldDB" id="A0A5E4QWL3"/>
<evidence type="ECO:0000313" key="13">
    <source>
        <dbReference type="EMBL" id="VVD02399.1"/>
    </source>
</evidence>
<dbReference type="GO" id="GO:0002926">
    <property type="term" value="P:tRNA wobble base 5-methoxycarbonylmethyl-2-thiouridinylation"/>
    <property type="evidence" value="ECO:0007669"/>
    <property type="project" value="TreeGrafter"/>
</dbReference>
<dbReference type="InterPro" id="IPR056167">
    <property type="entry name" value="A-sol_ELP1"/>
</dbReference>
<dbReference type="EMBL" id="FZQP02006055">
    <property type="protein sequence ID" value="VVD02399.1"/>
    <property type="molecule type" value="Genomic_DNA"/>
</dbReference>
<comment type="similarity">
    <text evidence="2 5">Belongs to the ELP1/IKA1 family.</text>
</comment>